<dbReference type="EMBL" id="FSRO01000001">
    <property type="protein sequence ID" value="SIO21984.1"/>
    <property type="molecule type" value="Genomic_DNA"/>
</dbReference>
<sequence length="462" mass="53308">MSRPRKFEHILWVVVLAAFPLFSLAQSDIRNDVILAVSTREALFGSNEIDTEQSPSIPVWKKWITGWQGFSQLEVAYAYNDPAHFSKARLRNELSRSGQLNEYIKWKISGRFDYDAIYDLSNFYPGSVRRDQRQEFFIRENYVDISAGSFDFRLGRQHVVWGEMVGLFFADVASAKDMREFVLPDFDILRIPQWAVRAEYTHAESDFHAELLWIPIASFDKTGKPDGEFFPFSFPVAATFLNEDKSGRNIAHSNYGLRLSQLIDGWDISAFYYHSLDAAPTFFRVSGPTEPLVFQARHEPIDQAGLTFTKDLGTAVLKGELIYTDGRRLNVTRPAQMNGLVRQDTLDYVLGLDFNLPVETRMNLQFFQRIHLAHDPDVIPDEQESGASILLNSQLRQNLETQVLLIHSLNRSDWMLRPRLSWNFVKNWRMVLGADIFGGRSTGFFGRFDDSDRVYTEVRYTF</sequence>
<organism evidence="1 2">
    <name type="scientific">Nitrosomonas cryotolerans ATCC 49181</name>
    <dbReference type="NCBI Taxonomy" id="1131553"/>
    <lineage>
        <taxon>Bacteria</taxon>
        <taxon>Pseudomonadati</taxon>
        <taxon>Pseudomonadota</taxon>
        <taxon>Betaproteobacteria</taxon>
        <taxon>Nitrosomonadales</taxon>
        <taxon>Nitrosomonadaceae</taxon>
        <taxon>Nitrosomonas</taxon>
    </lineage>
</organism>
<evidence type="ECO:0008006" key="3">
    <source>
        <dbReference type="Google" id="ProtNLM"/>
    </source>
</evidence>
<evidence type="ECO:0000313" key="1">
    <source>
        <dbReference type="EMBL" id="SIO21984.1"/>
    </source>
</evidence>
<dbReference type="eggNOG" id="COG3103">
    <property type="taxonomic scope" value="Bacteria"/>
</dbReference>
<dbReference type="InterPro" id="IPR010727">
    <property type="entry name" value="DUF1302"/>
</dbReference>
<name>A0A1N6HQ88_9PROT</name>
<dbReference type="SUPFAM" id="SSF56935">
    <property type="entry name" value="Porins"/>
    <property type="match status" value="1"/>
</dbReference>
<accession>A0A1N6HQ88</accession>
<proteinExistence type="predicted"/>
<dbReference type="RefSeq" id="WP_051537719.1">
    <property type="nucleotide sequence ID" value="NZ_FSRO01000001.1"/>
</dbReference>
<dbReference type="Pfam" id="PF06980">
    <property type="entry name" value="DUF1302"/>
    <property type="match status" value="1"/>
</dbReference>
<reference evidence="1 2" key="1">
    <citation type="submission" date="2016-12" db="EMBL/GenBank/DDBJ databases">
        <authorList>
            <person name="Song W.-J."/>
            <person name="Kurnit D.M."/>
        </authorList>
    </citation>
    <scope>NUCLEOTIDE SEQUENCE [LARGE SCALE GENOMIC DNA]</scope>
    <source>
        <strain evidence="1 2">ATCC 49181</strain>
    </source>
</reference>
<evidence type="ECO:0000313" key="2">
    <source>
        <dbReference type="Proteomes" id="UP000185062"/>
    </source>
</evidence>
<dbReference type="Proteomes" id="UP000185062">
    <property type="component" value="Unassembled WGS sequence"/>
</dbReference>
<protein>
    <recommendedName>
        <fullName evidence="3">Alginate export domain-containing protein</fullName>
    </recommendedName>
</protein>
<gene>
    <name evidence="1" type="ORF">SAMN02743940_1301</name>
</gene>
<dbReference type="AlphaFoldDB" id="A0A1N6HQ88"/>
<dbReference type="STRING" id="44575.SAMN05216419_105112"/>
<keyword evidence="2" id="KW-1185">Reference proteome</keyword>